<accession>A0ABT4XLI6</accession>
<dbReference type="EMBL" id="JAQJZJ010000013">
    <property type="protein sequence ID" value="MDA7088978.1"/>
    <property type="molecule type" value="Genomic_DNA"/>
</dbReference>
<name>A0ABT4XLI6_9PSED</name>
<proteinExistence type="predicted"/>
<evidence type="ECO:0000313" key="1">
    <source>
        <dbReference type="EMBL" id="MDA7088978.1"/>
    </source>
</evidence>
<keyword evidence="2" id="KW-1185">Reference proteome</keyword>
<dbReference type="Proteomes" id="UP001212042">
    <property type="component" value="Unassembled WGS sequence"/>
</dbReference>
<comment type="caution">
    <text evidence="1">The sequence shown here is derived from an EMBL/GenBank/DDBJ whole genome shotgun (WGS) entry which is preliminary data.</text>
</comment>
<dbReference type="RefSeq" id="WP_271349869.1">
    <property type="nucleotide sequence ID" value="NZ_JAQJZJ010000013.1"/>
</dbReference>
<reference evidence="1 2" key="1">
    <citation type="submission" date="2023-01" db="EMBL/GenBank/DDBJ databases">
        <title>Pseudomonas SA3-5T sp. nov., isolated from tidal flat sediment.</title>
        <authorList>
            <person name="Kim H.S."/>
            <person name="Kim J.-S."/>
            <person name="Suh M.K."/>
            <person name="Eom M.K."/>
            <person name="Lee J.-S."/>
        </authorList>
    </citation>
    <scope>NUCLEOTIDE SEQUENCE [LARGE SCALE GENOMIC DNA]</scope>
    <source>
        <strain evidence="1 2">SA3-5</strain>
    </source>
</reference>
<protein>
    <submittedName>
        <fullName evidence="1">Uncharacterized protein</fullName>
    </submittedName>
</protein>
<sequence length="91" mass="10320">MSKTAQEYADELMPLNRLPEPDSSPVAHSRFVNVDVAAEDRTQEIKHAVALRLCERFQLIYPDRTVSIGRFGINNEGWRMCFEVAPVSAAR</sequence>
<organism evidence="1 2">
    <name type="scientific">Pseudomonas aestuarii</name>
    <dbReference type="NCBI Taxonomy" id="3018340"/>
    <lineage>
        <taxon>Bacteria</taxon>
        <taxon>Pseudomonadati</taxon>
        <taxon>Pseudomonadota</taxon>
        <taxon>Gammaproteobacteria</taxon>
        <taxon>Pseudomonadales</taxon>
        <taxon>Pseudomonadaceae</taxon>
        <taxon>Pseudomonas</taxon>
    </lineage>
</organism>
<evidence type="ECO:0000313" key="2">
    <source>
        <dbReference type="Proteomes" id="UP001212042"/>
    </source>
</evidence>
<gene>
    <name evidence="1" type="ORF">PH586_21600</name>
</gene>